<evidence type="ECO:0000313" key="4">
    <source>
        <dbReference type="Proteomes" id="UP000053259"/>
    </source>
</evidence>
<dbReference type="OrthoDB" id="2373480at2759"/>
<dbReference type="Pfam" id="PF03583">
    <property type="entry name" value="LIP"/>
    <property type="match status" value="1"/>
</dbReference>
<protein>
    <submittedName>
        <fullName evidence="3">Uncharacterized protein</fullName>
    </submittedName>
</protein>
<accession>A0A0D2AN45</accession>
<dbReference type="Gene3D" id="3.40.50.1820">
    <property type="entry name" value="alpha/beta hydrolase"/>
    <property type="match status" value="1"/>
</dbReference>
<dbReference type="VEuPathDB" id="FungiDB:PV09_07883"/>
<keyword evidence="4" id="KW-1185">Reference proteome</keyword>
<dbReference type="Proteomes" id="UP000053259">
    <property type="component" value="Unassembled WGS sequence"/>
</dbReference>
<evidence type="ECO:0000256" key="1">
    <source>
        <dbReference type="ARBA" id="ARBA00022801"/>
    </source>
</evidence>
<dbReference type="InParanoid" id="A0A0D2AN45"/>
<dbReference type="GeneID" id="27315856"/>
<dbReference type="GO" id="GO:0016042">
    <property type="term" value="P:lipid catabolic process"/>
    <property type="evidence" value="ECO:0007669"/>
    <property type="project" value="InterPro"/>
</dbReference>
<dbReference type="SUPFAM" id="SSF53474">
    <property type="entry name" value="alpha/beta-Hydrolases"/>
    <property type="match status" value="1"/>
</dbReference>
<dbReference type="PANTHER" id="PTHR34853">
    <property type="match status" value="1"/>
</dbReference>
<keyword evidence="2" id="KW-1133">Transmembrane helix</keyword>
<dbReference type="RefSeq" id="XP_016210393.1">
    <property type="nucleotide sequence ID" value="XM_016361711.1"/>
</dbReference>
<dbReference type="PIRSF" id="PIRSF029171">
    <property type="entry name" value="Esterase_LipA"/>
    <property type="match status" value="1"/>
</dbReference>
<keyword evidence="2" id="KW-0812">Transmembrane</keyword>
<keyword evidence="2" id="KW-0472">Membrane</keyword>
<sequence length="514" mass="55018">MYIQIHTYGLHLLRNEITLLESLSQPLRPLLVRSVSTLVPKMIMNISSLLAFLSFSCLLVLAPALPTRKPSSRALVAQEPSTDPFYQPPAGFESTEPGTILKNRSINAAFFGVIPDPIEAYQLLYRTTAVNGSAIATVTTIFKPWGWSKKDRYISYHTAYDSSATICDPSYVFQYGSQQWGLIASLERILMEIYLFLGYLVVSPDYEGPDAAFPVGRLEGKAVLDGMRAVNNFASVLGFETNDPMIVGTGYSGGAIATGWAAALQPTYAPELNVKGWAQGGTPANLTGTLETIDGTVFAGFGPAAVVGLSQPSTFGAQLKPLINSIVTEAGAEALEFASQQCAVLDLLNFVGQSVQSTKFQSLGTGLLYNPIVADILEQCIIGLDPAETPHVPTFVYHAIKDEIIPYANASSMVNRWCSNGADLQFTTYDAGGHATTLVIALPAVVSFIENAFAGTTGLSGCTMNTELTNSLDPLALGLDLEPLLVTLVDALLVLGNDDENVINDIQILQQTIG</sequence>
<reference evidence="3 4" key="1">
    <citation type="submission" date="2015-01" db="EMBL/GenBank/DDBJ databases">
        <title>The Genome Sequence of Ochroconis gallopava CBS43764.</title>
        <authorList>
            <consortium name="The Broad Institute Genomics Platform"/>
            <person name="Cuomo C."/>
            <person name="de Hoog S."/>
            <person name="Gorbushina A."/>
            <person name="Stielow B."/>
            <person name="Teixiera M."/>
            <person name="Abouelleil A."/>
            <person name="Chapman S.B."/>
            <person name="Priest M."/>
            <person name="Young S.K."/>
            <person name="Wortman J."/>
            <person name="Nusbaum C."/>
            <person name="Birren B."/>
        </authorList>
    </citation>
    <scope>NUCLEOTIDE SEQUENCE [LARGE SCALE GENOMIC DNA]</scope>
    <source>
        <strain evidence="3 4">CBS 43764</strain>
    </source>
</reference>
<evidence type="ECO:0000256" key="2">
    <source>
        <dbReference type="SAM" id="Phobius"/>
    </source>
</evidence>
<proteinExistence type="predicted"/>
<dbReference type="AlphaFoldDB" id="A0A0D2AN45"/>
<feature type="transmembrane region" description="Helical" evidence="2">
    <location>
        <begin position="42"/>
        <end position="65"/>
    </location>
</feature>
<name>A0A0D2AN45_9PEZI</name>
<dbReference type="GO" id="GO:0004806">
    <property type="term" value="F:triacylglycerol lipase activity"/>
    <property type="evidence" value="ECO:0007669"/>
    <property type="project" value="InterPro"/>
</dbReference>
<gene>
    <name evidence="3" type="ORF">PV09_07883</name>
</gene>
<keyword evidence="1" id="KW-0378">Hydrolase</keyword>
<dbReference type="HOGENOM" id="CLU_029538_5_0_1"/>
<dbReference type="Gene3D" id="1.10.260.130">
    <property type="match status" value="1"/>
</dbReference>
<organism evidence="3 4">
    <name type="scientific">Verruconis gallopava</name>
    <dbReference type="NCBI Taxonomy" id="253628"/>
    <lineage>
        <taxon>Eukaryota</taxon>
        <taxon>Fungi</taxon>
        <taxon>Dikarya</taxon>
        <taxon>Ascomycota</taxon>
        <taxon>Pezizomycotina</taxon>
        <taxon>Dothideomycetes</taxon>
        <taxon>Pleosporomycetidae</taxon>
        <taxon>Venturiales</taxon>
        <taxon>Sympoventuriaceae</taxon>
        <taxon>Verruconis</taxon>
    </lineage>
</organism>
<dbReference type="EMBL" id="KN847562">
    <property type="protein sequence ID" value="KIW00524.1"/>
    <property type="molecule type" value="Genomic_DNA"/>
</dbReference>
<dbReference type="InterPro" id="IPR005152">
    <property type="entry name" value="Lipase_secreted"/>
</dbReference>
<evidence type="ECO:0000313" key="3">
    <source>
        <dbReference type="EMBL" id="KIW00524.1"/>
    </source>
</evidence>
<dbReference type="InterPro" id="IPR029058">
    <property type="entry name" value="AB_hydrolase_fold"/>
</dbReference>
<dbReference type="PANTHER" id="PTHR34853:SF5">
    <property type="entry name" value="LIP-DOMAIN-CONTAINING PROTEIN-RELATED"/>
    <property type="match status" value="1"/>
</dbReference>